<gene>
    <name evidence="1" type="ORF">PAECIP111893_01154</name>
</gene>
<evidence type="ECO:0008006" key="3">
    <source>
        <dbReference type="Google" id="ProtNLM"/>
    </source>
</evidence>
<reference evidence="1" key="1">
    <citation type="submission" date="2022-01" db="EMBL/GenBank/DDBJ databases">
        <authorList>
            <person name="Criscuolo A."/>
        </authorList>
    </citation>
    <scope>NUCLEOTIDE SEQUENCE</scope>
    <source>
        <strain evidence="1">CIP111893</strain>
    </source>
</reference>
<keyword evidence="2" id="KW-1185">Reference proteome</keyword>
<dbReference type="RefSeq" id="WP_236339697.1">
    <property type="nucleotide sequence ID" value="NZ_CAKMMF010000005.1"/>
</dbReference>
<protein>
    <recommendedName>
        <fullName evidence="3">DUF4085 domain-containing protein</fullName>
    </recommendedName>
</protein>
<dbReference type="Pfam" id="PF13315">
    <property type="entry name" value="DUF4085"/>
    <property type="match status" value="1"/>
</dbReference>
<proteinExistence type="predicted"/>
<organism evidence="1 2">
    <name type="scientific">Paenibacillus plantiphilus</name>
    <dbReference type="NCBI Taxonomy" id="2905650"/>
    <lineage>
        <taxon>Bacteria</taxon>
        <taxon>Bacillati</taxon>
        <taxon>Bacillota</taxon>
        <taxon>Bacilli</taxon>
        <taxon>Bacillales</taxon>
        <taxon>Paenibacillaceae</taxon>
        <taxon>Paenibacillus</taxon>
    </lineage>
</organism>
<comment type="caution">
    <text evidence="1">The sequence shown here is derived from an EMBL/GenBank/DDBJ whole genome shotgun (WGS) entry which is preliminary data.</text>
</comment>
<dbReference type="EMBL" id="CAKMMF010000005">
    <property type="protein sequence ID" value="CAH1198892.1"/>
    <property type="molecule type" value="Genomic_DNA"/>
</dbReference>
<name>A0ABM9SFC0_9BACL</name>
<sequence length="218" mass="26041">MKYFTKEWYEKMQVVGFLAFPETEQEWEENVAWYQAEGRNFDALCREELEHRKQELLKFLPESFHPYIHAGTLRCQFPTTELREMAERWRQECYERNEAMRKEYRNYYLSIKDSLPSGAVQIYEKSLHDARVRSLEMPAKDTFIMILDCRGSFHYYTDVKLTFTGVKQLQCSDIHADSSWLYDEIYYTDAGFKLQVLFESPLEELTIIADNVLIEVLG</sequence>
<evidence type="ECO:0000313" key="1">
    <source>
        <dbReference type="EMBL" id="CAH1198892.1"/>
    </source>
</evidence>
<evidence type="ECO:0000313" key="2">
    <source>
        <dbReference type="Proteomes" id="UP000838686"/>
    </source>
</evidence>
<dbReference type="Proteomes" id="UP000838686">
    <property type="component" value="Unassembled WGS sequence"/>
</dbReference>
<accession>A0ABM9SFC0</accession>
<dbReference type="InterPro" id="IPR025144">
    <property type="entry name" value="DUF4085"/>
</dbReference>